<dbReference type="BioCyc" id="PAER208963:G1G74-1274-MONOMER"/>
<accession>A0A0H2ZEV6</accession>
<dbReference type="EMBL" id="CP000438">
    <property type="protein sequence ID" value="ABJ13015.1"/>
    <property type="molecule type" value="Genomic_DNA"/>
</dbReference>
<protein>
    <submittedName>
        <fullName evidence="2">Possible entry/exclusion protein TrbK</fullName>
    </submittedName>
</protein>
<dbReference type="PROSITE" id="PS51257">
    <property type="entry name" value="PROKAR_LIPOPROTEIN"/>
    <property type="match status" value="1"/>
</dbReference>
<dbReference type="RefSeq" id="WP_011666573.1">
    <property type="nucleotide sequence ID" value="NC_008463.1"/>
</dbReference>
<sequence>MKPTMLLAGLVVALLAGCDSKPATQAMPEVNDANCQIEKIKKIEDKATRETFAGLCSRRSRTGGGIAPTEKPMNWLELADPKDSKGQEAKP</sequence>
<name>A0A0H2ZEV6_PSEAB</name>
<feature type="region of interest" description="Disordered" evidence="1">
    <location>
        <begin position="58"/>
        <end position="91"/>
    </location>
</feature>
<dbReference type="InterPro" id="IPR027584">
    <property type="entry name" value="TrbK_RP4"/>
</dbReference>
<gene>
    <name evidence="2" type="primary">trbK</name>
    <name evidence="2" type="ordered locus">PA14_15530</name>
</gene>
<dbReference type="Proteomes" id="UP000000653">
    <property type="component" value="Chromosome"/>
</dbReference>
<feature type="compositionally biased region" description="Basic and acidic residues" evidence="1">
    <location>
        <begin position="79"/>
        <end position="91"/>
    </location>
</feature>
<evidence type="ECO:0000313" key="3">
    <source>
        <dbReference type="Proteomes" id="UP000000653"/>
    </source>
</evidence>
<proteinExistence type="predicted"/>
<evidence type="ECO:0000256" key="1">
    <source>
        <dbReference type="SAM" id="MobiDB-lite"/>
    </source>
</evidence>
<evidence type="ECO:0000313" key="2">
    <source>
        <dbReference type="EMBL" id="ABJ13015.1"/>
    </source>
</evidence>
<dbReference type="KEGG" id="pau:PA14_15530"/>
<dbReference type="HOGENOM" id="CLU_187994_0_0_6"/>
<dbReference type="NCBIfam" id="TIGR04359">
    <property type="entry name" value="TrbK_RP4"/>
    <property type="match status" value="1"/>
</dbReference>
<reference evidence="2 3" key="1">
    <citation type="journal article" date="2006" name="Genome Biol.">
        <title>Genomic analysis reveals that Pseudomonas aeruginosa virulence is combinatorial.</title>
        <authorList>
            <person name="Lee D.G."/>
            <person name="Urbach J.M."/>
            <person name="Wu G."/>
            <person name="Liberati N.T."/>
            <person name="Feinbaum R.L."/>
            <person name="Miyata S."/>
            <person name="Diggins L.T."/>
            <person name="He J."/>
            <person name="Saucier M."/>
            <person name="Deziel E."/>
            <person name="Friedman L."/>
            <person name="Li L."/>
            <person name="Grills G."/>
            <person name="Montgomery K."/>
            <person name="Kucherlapati R."/>
            <person name="Rahme L.G."/>
            <person name="Ausubel F.M."/>
        </authorList>
    </citation>
    <scope>NUCLEOTIDE SEQUENCE [LARGE SCALE GENOMIC DNA]</scope>
    <source>
        <strain evidence="2 3">UCBPP-PA14</strain>
    </source>
</reference>
<organism evidence="2 3">
    <name type="scientific">Pseudomonas aeruginosa (strain UCBPP-PA14)</name>
    <dbReference type="NCBI Taxonomy" id="208963"/>
    <lineage>
        <taxon>Bacteria</taxon>
        <taxon>Pseudomonadati</taxon>
        <taxon>Pseudomonadota</taxon>
        <taxon>Gammaproteobacteria</taxon>
        <taxon>Pseudomonadales</taxon>
        <taxon>Pseudomonadaceae</taxon>
        <taxon>Pseudomonas</taxon>
    </lineage>
</organism>
<dbReference type="AlphaFoldDB" id="A0A0H2ZEV6"/>